<keyword evidence="1" id="KW-1133">Transmembrane helix</keyword>
<dbReference type="Gene3D" id="2.130.10.10">
    <property type="entry name" value="YVTN repeat-like/Quinoprotein amine dehydrogenase"/>
    <property type="match status" value="1"/>
</dbReference>
<accession>A0ABS5Z4S5</accession>
<dbReference type="EMBL" id="JAHKKG010000022">
    <property type="protein sequence ID" value="MBU2670676.1"/>
    <property type="molecule type" value="Genomic_DNA"/>
</dbReference>
<evidence type="ECO:0000256" key="1">
    <source>
        <dbReference type="SAM" id="Phobius"/>
    </source>
</evidence>
<evidence type="ECO:0000313" key="4">
    <source>
        <dbReference type="Proteomes" id="UP001519654"/>
    </source>
</evidence>
<name>A0ABS5Z4S5_9ACTN</name>
<dbReference type="InterPro" id="IPR002372">
    <property type="entry name" value="PQQ_rpt_dom"/>
</dbReference>
<dbReference type="InterPro" id="IPR015943">
    <property type="entry name" value="WD40/YVTN_repeat-like_dom_sf"/>
</dbReference>
<feature type="transmembrane region" description="Helical" evidence="1">
    <location>
        <begin position="20"/>
        <end position="43"/>
    </location>
</feature>
<dbReference type="Proteomes" id="UP001519654">
    <property type="component" value="Unassembled WGS sequence"/>
</dbReference>
<organism evidence="3 4">
    <name type="scientific">Paractinoplanes bogorensis</name>
    <dbReference type="NCBI Taxonomy" id="1610840"/>
    <lineage>
        <taxon>Bacteria</taxon>
        <taxon>Bacillati</taxon>
        <taxon>Actinomycetota</taxon>
        <taxon>Actinomycetes</taxon>
        <taxon>Micromonosporales</taxon>
        <taxon>Micromonosporaceae</taxon>
        <taxon>Paractinoplanes</taxon>
    </lineage>
</organism>
<protein>
    <submittedName>
        <fullName evidence="3">PQQ-like beta-propeller repeat protein</fullName>
    </submittedName>
</protein>
<dbReference type="SUPFAM" id="SSF50998">
    <property type="entry name" value="Quinoprotein alcohol dehydrogenase-like"/>
    <property type="match status" value="1"/>
</dbReference>
<dbReference type="RefSeq" id="WP_215795907.1">
    <property type="nucleotide sequence ID" value="NZ_JAHKKG010000022.1"/>
</dbReference>
<evidence type="ECO:0000313" key="3">
    <source>
        <dbReference type="EMBL" id="MBU2670676.1"/>
    </source>
</evidence>
<keyword evidence="4" id="KW-1185">Reference proteome</keyword>
<sequence length="385" mass="40359">MLIDLDVAPPSREPVRAVRSAGYAVVALLVLALLVLGGSAAPARGSGLVQVLKADGQGLSASLLTTESVYVARSDGLVEATPLCPGCPAWSTQTTAGQRLQPGGDGTLVLDANETGVATFLDARTGAVLWSQNGFPVVHLIGGRVADWHPDDGALRLRDPRTGRLFWKRPAEAFVGDENRIVLINDARAAVYAAGDGREITGPRGLDVPGNPDFAAPGWSALMVGERLIVFGGGHVAAFRADGLVREWLISLSPYAVAGCGIGLLCTVGVQGVTVLDLATGRTRWTGPQWQVVTEDGMLTDEAGRSARVDLATGRIEHDFGRGRPADGLVLYPEGDRTTLVGAADGRVRGVIPRVTPDACSRAGDLFACLRYDSTVTVWRLGRPG</sequence>
<dbReference type="InterPro" id="IPR011047">
    <property type="entry name" value="Quinoprotein_ADH-like_sf"/>
</dbReference>
<feature type="domain" description="Pyrrolo-quinoline quinone repeat" evidence="2">
    <location>
        <begin position="69"/>
        <end position="194"/>
    </location>
</feature>
<proteinExistence type="predicted"/>
<keyword evidence="1" id="KW-0812">Transmembrane</keyword>
<gene>
    <name evidence="3" type="ORF">KOI35_44970</name>
</gene>
<keyword evidence="1" id="KW-0472">Membrane</keyword>
<reference evidence="3 4" key="1">
    <citation type="submission" date="2021-06" db="EMBL/GenBank/DDBJ databases">
        <title>Actinoplanes lichenicola sp. nov., and Actinoplanes ovalisporus sp. nov., isolated from lichen in Thailand.</title>
        <authorList>
            <person name="Saeng-In P."/>
            <person name="Kanchanasin P."/>
            <person name="Yuki M."/>
            <person name="Kudo T."/>
            <person name="Ohkuma M."/>
            <person name="Phongsopitanun W."/>
            <person name="Tanasupawat S."/>
        </authorList>
    </citation>
    <scope>NUCLEOTIDE SEQUENCE [LARGE SCALE GENOMIC DNA]</scope>
    <source>
        <strain evidence="3 4">NBRC 110975</strain>
    </source>
</reference>
<comment type="caution">
    <text evidence="3">The sequence shown here is derived from an EMBL/GenBank/DDBJ whole genome shotgun (WGS) entry which is preliminary data.</text>
</comment>
<evidence type="ECO:0000259" key="2">
    <source>
        <dbReference type="Pfam" id="PF13360"/>
    </source>
</evidence>
<dbReference type="Pfam" id="PF13360">
    <property type="entry name" value="PQQ_2"/>
    <property type="match status" value="1"/>
</dbReference>